<keyword evidence="2" id="KW-0479">Metal-binding</keyword>
<dbReference type="PANTHER" id="PTHR33337:SF40">
    <property type="entry name" value="CENP-V_GFA DOMAIN-CONTAINING PROTEIN-RELATED"/>
    <property type="match status" value="1"/>
</dbReference>
<keyword evidence="3" id="KW-0862">Zinc</keyword>
<evidence type="ECO:0000256" key="2">
    <source>
        <dbReference type="ARBA" id="ARBA00022723"/>
    </source>
</evidence>
<evidence type="ECO:0000256" key="1">
    <source>
        <dbReference type="ARBA" id="ARBA00005495"/>
    </source>
</evidence>
<dbReference type="GeneID" id="66563056"/>
<evidence type="ECO:0000256" key="4">
    <source>
        <dbReference type="ARBA" id="ARBA00023239"/>
    </source>
</evidence>
<comment type="similarity">
    <text evidence="1">Belongs to the Gfa family.</text>
</comment>
<dbReference type="KEGG" id="ced:LH89_10570"/>
<dbReference type="OrthoDB" id="7765631at2"/>
<name>A0A2K8QID8_9GAMM</name>
<evidence type="ECO:0000313" key="6">
    <source>
        <dbReference type="Proteomes" id="UP000231901"/>
    </source>
</evidence>
<organism evidence="5 6">
    <name type="scientific">Dickeya fangzhongdai</name>
    <dbReference type="NCBI Taxonomy" id="1778540"/>
    <lineage>
        <taxon>Bacteria</taxon>
        <taxon>Pseudomonadati</taxon>
        <taxon>Pseudomonadota</taxon>
        <taxon>Gammaproteobacteria</taxon>
        <taxon>Enterobacterales</taxon>
        <taxon>Pectobacteriaceae</taxon>
        <taxon>Dickeya</taxon>
    </lineage>
</organism>
<dbReference type="GO" id="GO:0016846">
    <property type="term" value="F:carbon-sulfur lyase activity"/>
    <property type="evidence" value="ECO:0007669"/>
    <property type="project" value="InterPro"/>
</dbReference>
<gene>
    <name evidence="5" type="ORF">CVE23_01695</name>
</gene>
<sequence>MKTSQGRCLCGAVTITVPESCTHDVYVCHCGMCQKWGGGPLMAIESQHDVVIEGKEHIGFYRSSDWAERAFCRTCGTHLFYRLFEPEIYSLSAGLFSDGQKRLVSQIYIDNKPDYYDFAQQTPMMTEQDVIDLHKA</sequence>
<dbReference type="Proteomes" id="UP000231901">
    <property type="component" value="Chromosome"/>
</dbReference>
<keyword evidence="4" id="KW-0456">Lyase</keyword>
<dbReference type="InterPro" id="IPR011057">
    <property type="entry name" value="Mss4-like_sf"/>
</dbReference>
<dbReference type="Gene3D" id="3.90.1590.10">
    <property type="entry name" value="glutathione-dependent formaldehyde- activating enzyme (gfa)"/>
    <property type="match status" value="1"/>
</dbReference>
<proteinExistence type="inferred from homology"/>
<dbReference type="PANTHER" id="PTHR33337">
    <property type="entry name" value="GFA DOMAIN-CONTAINING PROTEIN"/>
    <property type="match status" value="1"/>
</dbReference>
<reference evidence="6" key="1">
    <citation type="journal article" date="2018" name="Genome Announc.">
        <title>Complete genome sequence of a Dickeya fangzhongdai type strain causing bleeding canker of pear tree trunks.</title>
        <authorList>
            <person name="Zhao Y."/>
            <person name="Tian Y."/>
            <person name="Li X."/>
            <person name="Hu B."/>
        </authorList>
    </citation>
    <scope>NUCLEOTIDE SEQUENCE [LARGE SCALE GENOMIC DNA]</scope>
    <source>
        <strain evidence="6">DSM 101947</strain>
    </source>
</reference>
<evidence type="ECO:0000256" key="3">
    <source>
        <dbReference type="ARBA" id="ARBA00022833"/>
    </source>
</evidence>
<dbReference type="AlphaFoldDB" id="A0A2K8QID8"/>
<dbReference type="PROSITE" id="PS51891">
    <property type="entry name" value="CENP_V_GFA"/>
    <property type="match status" value="1"/>
</dbReference>
<dbReference type="SUPFAM" id="SSF51316">
    <property type="entry name" value="Mss4-like"/>
    <property type="match status" value="1"/>
</dbReference>
<dbReference type="RefSeq" id="WP_038663113.1">
    <property type="nucleotide sequence ID" value="NZ_BMJF01000011.1"/>
</dbReference>
<evidence type="ECO:0000313" key="5">
    <source>
        <dbReference type="EMBL" id="ATZ92798.1"/>
    </source>
</evidence>
<accession>A0A2K8QID8</accession>
<keyword evidence="6" id="KW-1185">Reference proteome</keyword>
<dbReference type="Pfam" id="PF04828">
    <property type="entry name" value="GFA"/>
    <property type="match status" value="1"/>
</dbReference>
<dbReference type="GO" id="GO:0046872">
    <property type="term" value="F:metal ion binding"/>
    <property type="evidence" value="ECO:0007669"/>
    <property type="project" value="UniProtKB-KW"/>
</dbReference>
<dbReference type="EMBL" id="CP025003">
    <property type="protein sequence ID" value="ATZ92798.1"/>
    <property type="molecule type" value="Genomic_DNA"/>
</dbReference>
<dbReference type="InterPro" id="IPR006913">
    <property type="entry name" value="CENP-V/GFA"/>
</dbReference>
<dbReference type="KEGG" id="dfn:CVE23_01695"/>
<protein>
    <submittedName>
        <fullName evidence="5">GFA family protein</fullName>
    </submittedName>
</protein>